<reference evidence="2" key="1">
    <citation type="submission" date="2020-11" db="EMBL/GenBank/DDBJ databases">
        <authorList>
            <person name="Whitehead M."/>
        </authorList>
    </citation>
    <scope>NUCLEOTIDE SEQUENCE</scope>
    <source>
        <strain evidence="2">EGII</strain>
    </source>
</reference>
<name>A0A811V3Q6_CERCA</name>
<dbReference type="EMBL" id="CAJHJT010000034">
    <property type="protein sequence ID" value="CAD7004113.1"/>
    <property type="molecule type" value="Genomic_DNA"/>
</dbReference>
<sequence length="67" mass="7899">MATSQSSSQQQSGSQINMHWNNLEFYTLILKLRYLALIFYPIKQFLLTNLEMIYYFTLAIPVGYEGR</sequence>
<dbReference type="Proteomes" id="UP000606786">
    <property type="component" value="Unassembled WGS sequence"/>
</dbReference>
<dbReference type="AlphaFoldDB" id="A0A811V3Q6"/>
<feature type="transmembrane region" description="Helical" evidence="1">
    <location>
        <begin position="25"/>
        <end position="42"/>
    </location>
</feature>
<proteinExistence type="predicted"/>
<organism evidence="2 3">
    <name type="scientific">Ceratitis capitata</name>
    <name type="common">Mediterranean fruit fly</name>
    <name type="synonym">Tephritis capitata</name>
    <dbReference type="NCBI Taxonomy" id="7213"/>
    <lineage>
        <taxon>Eukaryota</taxon>
        <taxon>Metazoa</taxon>
        <taxon>Ecdysozoa</taxon>
        <taxon>Arthropoda</taxon>
        <taxon>Hexapoda</taxon>
        <taxon>Insecta</taxon>
        <taxon>Pterygota</taxon>
        <taxon>Neoptera</taxon>
        <taxon>Endopterygota</taxon>
        <taxon>Diptera</taxon>
        <taxon>Brachycera</taxon>
        <taxon>Muscomorpha</taxon>
        <taxon>Tephritoidea</taxon>
        <taxon>Tephritidae</taxon>
        <taxon>Ceratitis</taxon>
        <taxon>Ceratitis</taxon>
    </lineage>
</organism>
<gene>
    <name evidence="2" type="ORF">CCAP1982_LOCUS12534</name>
</gene>
<keyword evidence="1" id="KW-0812">Transmembrane</keyword>
<evidence type="ECO:0000256" key="1">
    <source>
        <dbReference type="SAM" id="Phobius"/>
    </source>
</evidence>
<accession>A0A811V3Q6</accession>
<keyword evidence="1" id="KW-0472">Membrane</keyword>
<keyword evidence="3" id="KW-1185">Reference proteome</keyword>
<keyword evidence="1" id="KW-1133">Transmembrane helix</keyword>
<evidence type="ECO:0000313" key="2">
    <source>
        <dbReference type="EMBL" id="CAD7004113.1"/>
    </source>
</evidence>
<protein>
    <submittedName>
        <fullName evidence="2">(Mediterranean fruit fly) hypothetical protein</fullName>
    </submittedName>
</protein>
<comment type="caution">
    <text evidence="2">The sequence shown here is derived from an EMBL/GenBank/DDBJ whole genome shotgun (WGS) entry which is preliminary data.</text>
</comment>
<evidence type="ECO:0000313" key="3">
    <source>
        <dbReference type="Proteomes" id="UP000606786"/>
    </source>
</evidence>